<protein>
    <submittedName>
        <fullName evidence="2">Uncharacterized protein (DUF305 family)</fullName>
    </submittedName>
</protein>
<dbReference type="PANTHER" id="PTHR36933">
    <property type="entry name" value="SLL0788 PROTEIN"/>
    <property type="match status" value="1"/>
</dbReference>
<accession>A0A4Q7N492</accession>
<proteinExistence type="predicted"/>
<dbReference type="EMBL" id="SGXA01000001">
    <property type="protein sequence ID" value="RZS75823.1"/>
    <property type="molecule type" value="Genomic_DNA"/>
</dbReference>
<dbReference type="InterPro" id="IPR005183">
    <property type="entry name" value="DUF305_CopM-like"/>
</dbReference>
<feature type="domain" description="DUF305" evidence="1">
    <location>
        <begin position="32"/>
        <end position="175"/>
    </location>
</feature>
<dbReference type="Pfam" id="PF03713">
    <property type="entry name" value="DUF305"/>
    <property type="match status" value="1"/>
</dbReference>
<dbReference type="RefSeq" id="WP_130540163.1">
    <property type="nucleotide sequence ID" value="NZ_CP042431.1"/>
</dbReference>
<dbReference type="PANTHER" id="PTHR36933:SF1">
    <property type="entry name" value="SLL0788 PROTEIN"/>
    <property type="match status" value="1"/>
</dbReference>
<dbReference type="OrthoDB" id="8603558at2"/>
<organism evidence="2 3">
    <name type="scientific">Pseudobacter ginsenosidimutans</name>
    <dbReference type="NCBI Taxonomy" id="661488"/>
    <lineage>
        <taxon>Bacteria</taxon>
        <taxon>Pseudomonadati</taxon>
        <taxon>Bacteroidota</taxon>
        <taxon>Chitinophagia</taxon>
        <taxon>Chitinophagales</taxon>
        <taxon>Chitinophagaceae</taxon>
        <taxon>Pseudobacter</taxon>
    </lineage>
</organism>
<evidence type="ECO:0000313" key="2">
    <source>
        <dbReference type="EMBL" id="RZS75823.1"/>
    </source>
</evidence>
<sequence length="182" mass="20691">MKTPVQHDNKMMEAMHAMMQEMSNASLHGDPDNHFARMMQLHHAGALNMGNLVLEHNGDPAMAEMVKTMMQKQKEEIAALQLFLNNHRPMPHTEHAGFNTEMKKVMDNMDLLAEQENLTGDPDQDFATLMVHHHQAAIEMADLVIGHGADPAIKKMAGMIKTDQEAEIQWLQKWLNERRGIH</sequence>
<dbReference type="AlphaFoldDB" id="A0A4Q7N492"/>
<keyword evidence="3" id="KW-1185">Reference proteome</keyword>
<gene>
    <name evidence="2" type="ORF">EV199_1698</name>
</gene>
<reference evidence="2 3" key="1">
    <citation type="submission" date="2019-02" db="EMBL/GenBank/DDBJ databases">
        <title>Genomic Encyclopedia of Type Strains, Phase IV (KMG-IV): sequencing the most valuable type-strain genomes for metagenomic binning, comparative biology and taxonomic classification.</title>
        <authorList>
            <person name="Goeker M."/>
        </authorList>
    </citation>
    <scope>NUCLEOTIDE SEQUENCE [LARGE SCALE GENOMIC DNA]</scope>
    <source>
        <strain evidence="2 3">DSM 18116</strain>
    </source>
</reference>
<comment type="caution">
    <text evidence="2">The sequence shown here is derived from an EMBL/GenBank/DDBJ whole genome shotgun (WGS) entry which is preliminary data.</text>
</comment>
<dbReference type="Proteomes" id="UP000293874">
    <property type="component" value="Unassembled WGS sequence"/>
</dbReference>
<evidence type="ECO:0000313" key="3">
    <source>
        <dbReference type="Proteomes" id="UP000293874"/>
    </source>
</evidence>
<evidence type="ECO:0000259" key="1">
    <source>
        <dbReference type="Pfam" id="PF03713"/>
    </source>
</evidence>
<dbReference type="Gene3D" id="1.20.1260.10">
    <property type="match status" value="2"/>
</dbReference>
<name>A0A4Q7N492_9BACT</name>
<dbReference type="InterPro" id="IPR012347">
    <property type="entry name" value="Ferritin-like"/>
</dbReference>